<feature type="domain" description="NAD-dependent epimerase/dehydratase" evidence="1">
    <location>
        <begin position="4"/>
        <end position="199"/>
    </location>
</feature>
<name>J2K407_9FLAO</name>
<gene>
    <name evidence="2" type="ORF">PMI13_00790</name>
</gene>
<organism evidence="2 3">
    <name type="scientific">Chryseobacterium populi</name>
    <dbReference type="NCBI Taxonomy" id="1144316"/>
    <lineage>
        <taxon>Bacteria</taxon>
        <taxon>Pseudomonadati</taxon>
        <taxon>Bacteroidota</taxon>
        <taxon>Flavobacteriia</taxon>
        <taxon>Flavobacteriales</taxon>
        <taxon>Weeksellaceae</taxon>
        <taxon>Chryseobacterium group</taxon>
        <taxon>Chryseobacterium</taxon>
    </lineage>
</organism>
<dbReference type="InterPro" id="IPR050177">
    <property type="entry name" value="Lipid_A_modif_metabolic_enz"/>
</dbReference>
<accession>J2K407</accession>
<keyword evidence="3" id="KW-1185">Reference proteome</keyword>
<dbReference type="Gene3D" id="3.40.50.720">
    <property type="entry name" value="NAD(P)-binding Rossmann-like Domain"/>
    <property type="match status" value="1"/>
</dbReference>
<reference evidence="2 3" key="1">
    <citation type="journal article" date="2012" name="J. Bacteriol.">
        <title>Twenty-one genome sequences from Pseudomonas species and 19 genome sequences from diverse bacteria isolated from the rhizosphere and endosphere of Populus deltoides.</title>
        <authorList>
            <person name="Brown S.D."/>
            <person name="Utturkar S.M."/>
            <person name="Klingeman D.M."/>
            <person name="Johnson C.M."/>
            <person name="Martin S.L."/>
            <person name="Land M.L."/>
            <person name="Lu T.Y."/>
            <person name="Schadt C.W."/>
            <person name="Doktycz M.J."/>
            <person name="Pelletier D.A."/>
        </authorList>
    </citation>
    <scope>NUCLEOTIDE SEQUENCE [LARGE SCALE GENOMIC DNA]</scope>
    <source>
        <strain evidence="2 3">CF314</strain>
    </source>
</reference>
<dbReference type="SUPFAM" id="SSF51735">
    <property type="entry name" value="NAD(P)-binding Rossmann-fold domains"/>
    <property type="match status" value="1"/>
</dbReference>
<comment type="caution">
    <text evidence="2">The sequence shown here is derived from an EMBL/GenBank/DDBJ whole genome shotgun (WGS) entry which is preliminary data.</text>
</comment>
<dbReference type="PANTHER" id="PTHR43245">
    <property type="entry name" value="BIFUNCTIONAL POLYMYXIN RESISTANCE PROTEIN ARNA"/>
    <property type="match status" value="1"/>
</dbReference>
<dbReference type="EMBL" id="AKJY01000012">
    <property type="protein sequence ID" value="EJL74910.1"/>
    <property type="molecule type" value="Genomic_DNA"/>
</dbReference>
<dbReference type="Proteomes" id="UP000007509">
    <property type="component" value="Unassembled WGS sequence"/>
</dbReference>
<dbReference type="Pfam" id="PF01370">
    <property type="entry name" value="Epimerase"/>
    <property type="match status" value="1"/>
</dbReference>
<evidence type="ECO:0000313" key="3">
    <source>
        <dbReference type="Proteomes" id="UP000007509"/>
    </source>
</evidence>
<dbReference type="OrthoDB" id="329806at2"/>
<dbReference type="AlphaFoldDB" id="J2K407"/>
<evidence type="ECO:0000313" key="2">
    <source>
        <dbReference type="EMBL" id="EJL74910.1"/>
    </source>
</evidence>
<dbReference type="PATRIC" id="fig|1144316.3.peg.801"/>
<dbReference type="InterPro" id="IPR036291">
    <property type="entry name" value="NAD(P)-bd_dom_sf"/>
</dbReference>
<dbReference type="PANTHER" id="PTHR43245:SF58">
    <property type="entry name" value="BLL5923 PROTEIN"/>
    <property type="match status" value="1"/>
</dbReference>
<proteinExistence type="predicted"/>
<dbReference type="RefSeq" id="WP_007840888.1">
    <property type="nucleotide sequence ID" value="NZ_AKJY01000012.1"/>
</dbReference>
<protein>
    <submittedName>
        <fullName evidence="2">Nucleoside-diphosphate-sugar epimerase</fullName>
    </submittedName>
</protein>
<sequence length="303" mass="34277">MKTLITGMTGFVGQNLSKYLIDRQIEVNGISLRNESWKNALGNNVDAIIHLAGKAHDTENTSEEDIYFKVNRDLTIELFNEFLKSEIKDFFFFSSVKAVADTVEVVLKEDIKGNPQTPYGKSKFEAEQHLQNQKLPEGKRLFIIRPCMIHGPGNKGNLNLLYKIVEKGIPWPLAGFKNERSFLSIDNLCYLMHHMLEKKTVASGIYHFADDENISTNKLIQIISRVLGKKSKLWNIPSGFIKGIVKIGDILPLPLNSERLKKLTESYVVSNQKIKNALEIKQLPLSAEEGLVSTITSFKNNKK</sequence>
<evidence type="ECO:0000259" key="1">
    <source>
        <dbReference type="Pfam" id="PF01370"/>
    </source>
</evidence>
<dbReference type="InterPro" id="IPR001509">
    <property type="entry name" value="Epimerase_deHydtase"/>
</dbReference>